<evidence type="ECO:0000256" key="3">
    <source>
        <dbReference type="ARBA" id="ARBA00022771"/>
    </source>
</evidence>
<comment type="subunit">
    <text evidence="5">Interacts directly with the RNA polymerase.</text>
</comment>
<dbReference type="PANTHER" id="PTHR33823:SF2">
    <property type="entry name" value="RNA POLYMERASE-BINDING TRANSCRIPTION FACTOR DKSA"/>
    <property type="match status" value="1"/>
</dbReference>
<evidence type="ECO:0000256" key="2">
    <source>
        <dbReference type="ARBA" id="ARBA00022723"/>
    </source>
</evidence>
<evidence type="ECO:0000313" key="10">
    <source>
        <dbReference type="EMBL" id="SNR99548.1"/>
    </source>
</evidence>
<comment type="similarity">
    <text evidence="5">Belongs to the DksA family.</text>
</comment>
<keyword evidence="3 5" id="KW-0863">Zinc-finger</keyword>
<gene>
    <name evidence="5" type="primary">dksA</name>
    <name evidence="10" type="ORF">SAMN05192560_2139</name>
</gene>
<evidence type="ECO:0000259" key="8">
    <source>
        <dbReference type="Pfam" id="PF01258"/>
    </source>
</evidence>
<accession>A0A239AX41</accession>
<feature type="region of interest" description="Disordered" evidence="7">
    <location>
        <begin position="52"/>
        <end position="71"/>
    </location>
</feature>
<evidence type="ECO:0000256" key="6">
    <source>
        <dbReference type="PROSITE-ProRule" id="PRU00510"/>
    </source>
</evidence>
<dbReference type="OrthoDB" id="9803742at2"/>
<comment type="subcellular location">
    <subcellularLocation>
        <location evidence="5">Cytoplasm</location>
    </subcellularLocation>
</comment>
<feature type="domain" description="Zinc finger DksA/TraR C4-type" evidence="8">
    <location>
        <begin position="97"/>
        <end position="132"/>
    </location>
</feature>
<evidence type="ECO:0000313" key="11">
    <source>
        <dbReference type="Proteomes" id="UP000198305"/>
    </source>
</evidence>
<feature type="domain" description="DnaK suppressor protein DksA N-terminal" evidence="9">
    <location>
        <begin position="25"/>
        <end position="94"/>
    </location>
</feature>
<dbReference type="PANTHER" id="PTHR33823">
    <property type="entry name" value="RNA POLYMERASE-BINDING TRANSCRIPTION FACTOR DKSA-RELATED"/>
    <property type="match status" value="1"/>
</dbReference>
<evidence type="ECO:0000259" key="9">
    <source>
        <dbReference type="Pfam" id="PF21157"/>
    </source>
</evidence>
<dbReference type="HAMAP" id="MF_00926">
    <property type="entry name" value="DksA"/>
    <property type="match status" value="1"/>
</dbReference>
<comment type="function">
    <text evidence="5">Transcription factor that acts by binding directly to the RNA polymerase (RNAP). Required for negative regulation of rRNA expression and positive regulation of several amino acid biosynthesis promoters.</text>
</comment>
<dbReference type="GO" id="GO:0008270">
    <property type="term" value="F:zinc ion binding"/>
    <property type="evidence" value="ECO:0007669"/>
    <property type="project" value="UniProtKB-UniRule"/>
</dbReference>
<dbReference type="NCBIfam" id="TIGR02420">
    <property type="entry name" value="dksA"/>
    <property type="match status" value="1"/>
</dbReference>
<reference evidence="11" key="1">
    <citation type="submission" date="2017-06" db="EMBL/GenBank/DDBJ databases">
        <authorList>
            <person name="Varghese N."/>
            <person name="Submissions S."/>
        </authorList>
    </citation>
    <scope>NUCLEOTIDE SEQUENCE [LARGE SCALE GENOMIC DNA]</scope>
    <source>
        <strain evidence="11">Ca-68</strain>
    </source>
</reference>
<dbReference type="SUPFAM" id="SSF57716">
    <property type="entry name" value="Glucocorticoid receptor-like (DNA-binding domain)"/>
    <property type="match status" value="1"/>
</dbReference>
<organism evidence="10 11">
    <name type="scientific">Methylobacillus rhizosphaerae</name>
    <dbReference type="NCBI Taxonomy" id="551994"/>
    <lineage>
        <taxon>Bacteria</taxon>
        <taxon>Pseudomonadati</taxon>
        <taxon>Pseudomonadota</taxon>
        <taxon>Betaproteobacteria</taxon>
        <taxon>Nitrosomonadales</taxon>
        <taxon>Methylophilaceae</taxon>
        <taxon>Methylobacillus</taxon>
    </lineage>
</organism>
<keyword evidence="2 5" id="KW-0479">Metal-binding</keyword>
<keyword evidence="11" id="KW-1185">Reference proteome</keyword>
<keyword evidence="1 5" id="KW-0963">Cytoplasm</keyword>
<keyword evidence="4 5" id="KW-0862">Zinc</keyword>
<dbReference type="Pfam" id="PF21157">
    <property type="entry name" value="DksA_N"/>
    <property type="match status" value="1"/>
</dbReference>
<dbReference type="SUPFAM" id="SSF109635">
    <property type="entry name" value="DnaK suppressor protein DksA, alpha-hairpin domain"/>
    <property type="match status" value="1"/>
</dbReference>
<proteinExistence type="inferred from homology"/>
<dbReference type="GO" id="GO:0010468">
    <property type="term" value="P:regulation of gene expression"/>
    <property type="evidence" value="ECO:0007669"/>
    <property type="project" value="UniProtKB-UniRule"/>
</dbReference>
<dbReference type="Pfam" id="PF01258">
    <property type="entry name" value="zf-dskA_traR"/>
    <property type="match status" value="1"/>
</dbReference>
<dbReference type="InterPro" id="IPR020458">
    <property type="entry name" value="Znf_DskA_TraR_CS"/>
</dbReference>
<evidence type="ECO:0000256" key="7">
    <source>
        <dbReference type="SAM" id="MobiDB-lite"/>
    </source>
</evidence>
<name>A0A239AX41_9PROT</name>
<evidence type="ECO:0000256" key="1">
    <source>
        <dbReference type="ARBA" id="ARBA00022490"/>
    </source>
</evidence>
<dbReference type="EMBL" id="FZOA01000009">
    <property type="protein sequence ID" value="SNR99548.1"/>
    <property type="molecule type" value="Genomic_DNA"/>
</dbReference>
<dbReference type="InterPro" id="IPR000962">
    <property type="entry name" value="Znf_DskA_TraR"/>
</dbReference>
<dbReference type="PROSITE" id="PS51128">
    <property type="entry name" value="ZF_DKSA_2"/>
    <property type="match status" value="1"/>
</dbReference>
<comment type="caution">
    <text evidence="5">Lacks conserved residue(s) required for the propagation of feature annotation.</text>
</comment>
<dbReference type="AlphaFoldDB" id="A0A239AX41"/>
<dbReference type="RefSeq" id="WP_089376205.1">
    <property type="nucleotide sequence ID" value="NZ_FZOA01000009.1"/>
</dbReference>
<dbReference type="GO" id="GO:0005737">
    <property type="term" value="C:cytoplasm"/>
    <property type="evidence" value="ECO:0007669"/>
    <property type="project" value="UniProtKB-SubCell"/>
</dbReference>
<sequence>MSTSSVITTEDLLCMPGNQYMNAQQLLFFRQLLEQQLISIRNNAVATGNHLREHEDFPDPADRATQEELHTLELRTRDRERKLEKKISAALQRITNGEYGYCEETGDPIGLNRLLARPTATLSLEAQERHERRERQFRS</sequence>
<dbReference type="Gene3D" id="1.20.120.910">
    <property type="entry name" value="DksA, coiled-coil domain"/>
    <property type="match status" value="1"/>
</dbReference>
<dbReference type="InterPro" id="IPR037187">
    <property type="entry name" value="DnaK_N"/>
</dbReference>
<protein>
    <recommendedName>
        <fullName evidence="5">RNA polymerase-binding transcription factor DksA</fullName>
    </recommendedName>
</protein>
<dbReference type="Proteomes" id="UP000198305">
    <property type="component" value="Unassembled WGS sequence"/>
</dbReference>
<dbReference type="InterPro" id="IPR012784">
    <property type="entry name" value="DksA_RNA_pol-bd"/>
</dbReference>
<dbReference type="PROSITE" id="PS01102">
    <property type="entry name" value="ZF_DKSA_1"/>
    <property type="match status" value="1"/>
</dbReference>
<feature type="zinc finger region" description="dksA C4-type" evidence="6">
    <location>
        <begin position="102"/>
        <end position="126"/>
    </location>
</feature>
<evidence type="ECO:0000256" key="4">
    <source>
        <dbReference type="ARBA" id="ARBA00022833"/>
    </source>
</evidence>
<evidence type="ECO:0000256" key="5">
    <source>
        <dbReference type="HAMAP-Rule" id="MF_00926"/>
    </source>
</evidence>
<dbReference type="InterPro" id="IPR048489">
    <property type="entry name" value="DksA_N"/>
</dbReference>